<evidence type="ECO:0000313" key="1">
    <source>
        <dbReference type="EMBL" id="KAJ1968507.1"/>
    </source>
</evidence>
<gene>
    <name evidence="1" type="ORF">IWQ62_001206</name>
</gene>
<dbReference type="OrthoDB" id="3251871at2759"/>
<dbReference type="AlphaFoldDB" id="A0A9W8E8F6"/>
<reference evidence="1" key="1">
    <citation type="submission" date="2022-07" db="EMBL/GenBank/DDBJ databases">
        <title>Phylogenomic reconstructions and comparative analyses of Kickxellomycotina fungi.</title>
        <authorList>
            <person name="Reynolds N.K."/>
            <person name="Stajich J.E."/>
            <person name="Barry K."/>
            <person name="Grigoriev I.V."/>
            <person name="Crous P."/>
            <person name="Smith M.E."/>
        </authorList>
    </citation>
    <scope>NUCLEOTIDE SEQUENCE</scope>
    <source>
        <strain evidence="1">RSA 1196</strain>
    </source>
</reference>
<comment type="caution">
    <text evidence="1">The sequence shown here is derived from an EMBL/GenBank/DDBJ whole genome shotgun (WGS) entry which is preliminary data.</text>
</comment>
<proteinExistence type="predicted"/>
<protein>
    <submittedName>
        <fullName evidence="1">Uncharacterized protein</fullName>
    </submittedName>
</protein>
<dbReference type="Proteomes" id="UP001150925">
    <property type="component" value="Unassembled WGS sequence"/>
</dbReference>
<keyword evidence="2" id="KW-1185">Reference proteome</keyword>
<name>A0A9W8E8F6_9FUNG</name>
<dbReference type="EMBL" id="JANBPY010000172">
    <property type="protein sequence ID" value="KAJ1968507.1"/>
    <property type="molecule type" value="Genomic_DNA"/>
</dbReference>
<organism evidence="1 2">
    <name type="scientific">Dispira parvispora</name>
    <dbReference type="NCBI Taxonomy" id="1520584"/>
    <lineage>
        <taxon>Eukaryota</taxon>
        <taxon>Fungi</taxon>
        <taxon>Fungi incertae sedis</taxon>
        <taxon>Zoopagomycota</taxon>
        <taxon>Kickxellomycotina</taxon>
        <taxon>Dimargaritomycetes</taxon>
        <taxon>Dimargaritales</taxon>
        <taxon>Dimargaritaceae</taxon>
        <taxon>Dispira</taxon>
    </lineage>
</organism>
<evidence type="ECO:0000313" key="2">
    <source>
        <dbReference type="Proteomes" id="UP001150925"/>
    </source>
</evidence>
<accession>A0A9W8E8F6</accession>
<sequence>MLYPLVPIITQSLNVVVDWLPFDSPISERVRQVGSILASTQGILNLIVFLLNPALHRAFSNLRDQLVKETSTDNSLQLSTFRVNKEPFLKALVDVRSEPVGGNRFSLSFDKVKFSSLRAPDMDHLSMNYEVEEDTSCHTCSNNVQFPTSPDQHIAAPRRAGNVSESVIAPIHTWHCLESGELLPHAPLTRRGSLPHFTHYHSPPGRDGLHPATPLHVLHDISLTPNCLMSRSLDSSPGYLH</sequence>